<keyword evidence="1" id="KW-1277">Toxin-antitoxin system</keyword>
<accession>D5RGT8</accession>
<sequence>MAGLLWLPEAAADLDRLLHFLLDKNPAAARRAAATIAEAAELLARNTGLGRPMADGTERRELTIPFASGAYVLRYRLDGQGRAVVIRVWHGREARG</sequence>
<reference evidence="2 3" key="1">
    <citation type="submission" date="2010-04" db="EMBL/GenBank/DDBJ databases">
        <authorList>
            <person name="Qin X."/>
            <person name="Bachman B."/>
            <person name="Battles P."/>
            <person name="Bell A."/>
            <person name="Bess C."/>
            <person name="Bickham C."/>
            <person name="Chaboub L."/>
            <person name="Chen D."/>
            <person name="Coyle M."/>
            <person name="Deiros D.R."/>
            <person name="Dinh H."/>
            <person name="Forbes L."/>
            <person name="Fowler G."/>
            <person name="Francisco L."/>
            <person name="Fu Q."/>
            <person name="Gubbala S."/>
            <person name="Hale W."/>
            <person name="Han Y."/>
            <person name="Hemphill L."/>
            <person name="Highlander S.K."/>
            <person name="Hirani K."/>
            <person name="Hogues M."/>
            <person name="Jackson L."/>
            <person name="Jakkamsetti A."/>
            <person name="Javaid M."/>
            <person name="Jiang H."/>
            <person name="Korchina V."/>
            <person name="Kovar C."/>
            <person name="Lara F."/>
            <person name="Lee S."/>
            <person name="Mata R."/>
            <person name="Mathew T."/>
            <person name="Moen C."/>
            <person name="Morales K."/>
            <person name="Munidasa M."/>
            <person name="Nazareth L."/>
            <person name="Ngo R."/>
            <person name="Nguyen L."/>
            <person name="Okwuonu G."/>
            <person name="Ongeri F."/>
            <person name="Patil S."/>
            <person name="Petrosino J."/>
            <person name="Pham C."/>
            <person name="Pham P."/>
            <person name="Pu L.-L."/>
            <person name="Puazo M."/>
            <person name="Raj R."/>
            <person name="Reid J."/>
            <person name="Rouhana J."/>
            <person name="Saada N."/>
            <person name="Shang Y."/>
            <person name="Simmons D."/>
            <person name="Thornton R."/>
            <person name="Warren J."/>
            <person name="Weissenberger G."/>
            <person name="Zhang J."/>
            <person name="Zhang L."/>
            <person name="Zhou C."/>
            <person name="Zhu D."/>
            <person name="Muzny D."/>
            <person name="Worley K."/>
            <person name="Gibbs R."/>
        </authorList>
    </citation>
    <scope>NUCLEOTIDE SEQUENCE [LARGE SCALE GENOMIC DNA]</scope>
    <source>
        <strain evidence="2 3">ATCC 49957</strain>
    </source>
</reference>
<protein>
    <submittedName>
        <fullName evidence="2">Toxin-antitoxin system, toxin component, RelE family</fullName>
    </submittedName>
</protein>
<gene>
    <name evidence="2" type="ORF">HMPREF0731_0297</name>
</gene>
<evidence type="ECO:0000313" key="3">
    <source>
        <dbReference type="Proteomes" id="UP000005324"/>
    </source>
</evidence>
<name>D5RGT8_9PROT</name>
<evidence type="ECO:0000256" key="1">
    <source>
        <dbReference type="ARBA" id="ARBA00022649"/>
    </source>
</evidence>
<dbReference type="InterPro" id="IPR007712">
    <property type="entry name" value="RelE/ParE_toxin"/>
</dbReference>
<dbReference type="OrthoDB" id="121597at2"/>
<dbReference type="Pfam" id="PF05016">
    <property type="entry name" value="ParE_toxin"/>
    <property type="match status" value="1"/>
</dbReference>
<comment type="caution">
    <text evidence="2">The sequence shown here is derived from an EMBL/GenBank/DDBJ whole genome shotgun (WGS) entry which is preliminary data.</text>
</comment>
<dbReference type="RefSeq" id="WP_007005548.1">
    <property type="nucleotide sequence ID" value="NZ_GG770783.1"/>
</dbReference>
<dbReference type="Proteomes" id="UP000005324">
    <property type="component" value="Unassembled WGS sequence"/>
</dbReference>
<organism evidence="2 3">
    <name type="scientific">Pseudoroseomonas cervicalis ATCC 49957</name>
    <dbReference type="NCBI Taxonomy" id="525371"/>
    <lineage>
        <taxon>Bacteria</taxon>
        <taxon>Pseudomonadati</taxon>
        <taxon>Pseudomonadota</taxon>
        <taxon>Alphaproteobacteria</taxon>
        <taxon>Acetobacterales</taxon>
        <taxon>Roseomonadaceae</taxon>
        <taxon>Roseomonas</taxon>
    </lineage>
</organism>
<dbReference type="HOGENOM" id="CLU_147162_13_0_5"/>
<keyword evidence="3" id="KW-1185">Reference proteome</keyword>
<proteinExistence type="predicted"/>
<dbReference type="AlphaFoldDB" id="D5RGT8"/>
<dbReference type="Gene3D" id="3.30.2310.20">
    <property type="entry name" value="RelE-like"/>
    <property type="match status" value="1"/>
</dbReference>
<dbReference type="EMBL" id="ADVL01000059">
    <property type="protein sequence ID" value="EFH13499.1"/>
    <property type="molecule type" value="Genomic_DNA"/>
</dbReference>
<evidence type="ECO:0000313" key="2">
    <source>
        <dbReference type="EMBL" id="EFH13499.1"/>
    </source>
</evidence>
<dbReference type="InterPro" id="IPR035093">
    <property type="entry name" value="RelE/ParE_toxin_dom_sf"/>
</dbReference>